<keyword evidence="3" id="KW-1185">Reference proteome</keyword>
<reference evidence="3" key="1">
    <citation type="submission" date="2024-07" db="EMBL/GenBank/DDBJ databases">
        <title>Two chromosome-level genome assemblies of Korean endemic species Abeliophyllum distichum and Forsythia ovata (Oleaceae).</title>
        <authorList>
            <person name="Jang H."/>
        </authorList>
    </citation>
    <scope>NUCLEOTIDE SEQUENCE [LARGE SCALE GENOMIC DNA]</scope>
</reference>
<dbReference type="Proteomes" id="UP001604277">
    <property type="component" value="Unassembled WGS sequence"/>
</dbReference>
<proteinExistence type="predicted"/>
<dbReference type="AlphaFoldDB" id="A0ABD1W7Q0"/>
<protein>
    <submittedName>
        <fullName evidence="2">Uncharacterized protein</fullName>
    </submittedName>
</protein>
<dbReference type="EMBL" id="JBFOLJ010000004">
    <property type="protein sequence ID" value="KAL2544460.1"/>
    <property type="molecule type" value="Genomic_DNA"/>
</dbReference>
<name>A0ABD1W7Q0_9LAMI</name>
<evidence type="ECO:0000313" key="3">
    <source>
        <dbReference type="Proteomes" id="UP001604277"/>
    </source>
</evidence>
<accession>A0ABD1W7Q0</accession>
<evidence type="ECO:0000256" key="1">
    <source>
        <dbReference type="SAM" id="MobiDB-lite"/>
    </source>
</evidence>
<sequence>MVGISSFIPFAPELTSEMLSILSFVGSVSPSESFRQSGKRKAGADSRKEDELDPTILGKLLALAAIAAASIHKYWTSAFGKIVDNAELTELLKLAEMYTSRSHVLNCELYKVLAMKVNELRSTVGRDKDVNALHSKNKDFRE</sequence>
<organism evidence="2 3">
    <name type="scientific">Forsythia ovata</name>
    <dbReference type="NCBI Taxonomy" id="205694"/>
    <lineage>
        <taxon>Eukaryota</taxon>
        <taxon>Viridiplantae</taxon>
        <taxon>Streptophyta</taxon>
        <taxon>Embryophyta</taxon>
        <taxon>Tracheophyta</taxon>
        <taxon>Spermatophyta</taxon>
        <taxon>Magnoliopsida</taxon>
        <taxon>eudicotyledons</taxon>
        <taxon>Gunneridae</taxon>
        <taxon>Pentapetalae</taxon>
        <taxon>asterids</taxon>
        <taxon>lamiids</taxon>
        <taxon>Lamiales</taxon>
        <taxon>Oleaceae</taxon>
        <taxon>Forsythieae</taxon>
        <taxon>Forsythia</taxon>
    </lineage>
</organism>
<evidence type="ECO:0000313" key="2">
    <source>
        <dbReference type="EMBL" id="KAL2544460.1"/>
    </source>
</evidence>
<feature type="region of interest" description="Disordered" evidence="1">
    <location>
        <begin position="29"/>
        <end position="50"/>
    </location>
</feature>
<gene>
    <name evidence="2" type="ORF">Fot_13693</name>
</gene>
<comment type="caution">
    <text evidence="2">The sequence shown here is derived from an EMBL/GenBank/DDBJ whole genome shotgun (WGS) entry which is preliminary data.</text>
</comment>